<sequence>MKRRTLAAVLATTSMLAAVGCGADGSEESDSGLPTAGIATVLTTTGPAAVFGQNQQNAVALAVAQLKKDGIADLQVVAKEDAGETNTSALNAYRKVLREDPDVVVGPIIGTMMLAIRQEVERARIPMITTAATTAITEDDNEYIFRNFPSSDMSVQATSAYAFDELGVTKPAILADSTAFGQGDAEALLEAADEQGIDVVANESVDQNAVDVTGQVARIERAGADAVFVQLLTGSPLAVAIKGLRRAGFEGEVFAAPGITSPSTLELLTDEEAAGIYSPGVSLDTDDPKVQAFTAAYQAEYGKAPDVYAAVMYDSVMTIGQLVADGAGSADELRDALATLDTTGITGRLAADDEGNLFHTVSVLQFDDGKVATPVSTIELDFEPGES</sequence>
<dbReference type="PROSITE" id="PS51257">
    <property type="entry name" value="PROKAR_LIPOPROTEIN"/>
    <property type="match status" value="1"/>
</dbReference>
<accession>A0A7W4Z3C6</accession>
<dbReference type="PANTHER" id="PTHR30483">
    <property type="entry name" value="LEUCINE-SPECIFIC-BINDING PROTEIN"/>
    <property type="match status" value="1"/>
</dbReference>
<dbReference type="Proteomes" id="UP000589626">
    <property type="component" value="Unassembled WGS sequence"/>
</dbReference>
<dbReference type="SUPFAM" id="SSF53822">
    <property type="entry name" value="Periplasmic binding protein-like I"/>
    <property type="match status" value="1"/>
</dbReference>
<evidence type="ECO:0000259" key="4">
    <source>
        <dbReference type="Pfam" id="PF13458"/>
    </source>
</evidence>
<comment type="caution">
    <text evidence="5">The sequence shown here is derived from an EMBL/GenBank/DDBJ whole genome shotgun (WGS) entry which is preliminary data.</text>
</comment>
<protein>
    <submittedName>
        <fullName evidence="5">Branched-chain amino acid transport system substrate-binding protein</fullName>
    </submittedName>
</protein>
<dbReference type="InterPro" id="IPR051010">
    <property type="entry name" value="BCAA_transport"/>
</dbReference>
<dbReference type="Pfam" id="PF13458">
    <property type="entry name" value="Peripla_BP_6"/>
    <property type="match status" value="1"/>
</dbReference>
<keyword evidence="6" id="KW-1185">Reference proteome</keyword>
<feature type="domain" description="Leucine-binding protein" evidence="4">
    <location>
        <begin position="38"/>
        <end position="369"/>
    </location>
</feature>
<comment type="similarity">
    <text evidence="1">Belongs to the leucine-binding protein family.</text>
</comment>
<dbReference type="EMBL" id="JACHWR010000006">
    <property type="protein sequence ID" value="MBB3045349.1"/>
    <property type="molecule type" value="Genomic_DNA"/>
</dbReference>
<reference evidence="5 6" key="1">
    <citation type="submission" date="2020-08" db="EMBL/GenBank/DDBJ databases">
        <title>Sequencing the genomes of 1000 actinobacteria strains.</title>
        <authorList>
            <person name="Klenk H.-P."/>
        </authorList>
    </citation>
    <scope>NUCLEOTIDE SEQUENCE [LARGE SCALE GENOMIC DNA]</scope>
    <source>
        <strain evidence="5 6">DSM 105498</strain>
    </source>
</reference>
<proteinExistence type="inferred from homology"/>
<dbReference type="AlphaFoldDB" id="A0A7W4Z3C6"/>
<evidence type="ECO:0000256" key="3">
    <source>
        <dbReference type="SAM" id="SignalP"/>
    </source>
</evidence>
<gene>
    <name evidence="5" type="ORF">FHU40_005206</name>
</gene>
<evidence type="ECO:0000313" key="5">
    <source>
        <dbReference type="EMBL" id="MBB3045349.1"/>
    </source>
</evidence>
<evidence type="ECO:0000256" key="2">
    <source>
        <dbReference type="ARBA" id="ARBA00022729"/>
    </source>
</evidence>
<evidence type="ECO:0000256" key="1">
    <source>
        <dbReference type="ARBA" id="ARBA00010062"/>
    </source>
</evidence>
<dbReference type="Gene3D" id="3.40.50.2300">
    <property type="match status" value="2"/>
</dbReference>
<name>A0A7W4Z3C6_9ACTN</name>
<organism evidence="5 6">
    <name type="scientific">Nocardioides soli</name>
    <dbReference type="NCBI Taxonomy" id="1036020"/>
    <lineage>
        <taxon>Bacteria</taxon>
        <taxon>Bacillati</taxon>
        <taxon>Actinomycetota</taxon>
        <taxon>Actinomycetes</taxon>
        <taxon>Propionibacteriales</taxon>
        <taxon>Nocardioidaceae</taxon>
        <taxon>Nocardioides</taxon>
    </lineage>
</organism>
<dbReference type="RefSeq" id="WP_183595351.1">
    <property type="nucleotide sequence ID" value="NZ_JACHWR010000006.1"/>
</dbReference>
<dbReference type="InterPro" id="IPR028081">
    <property type="entry name" value="Leu-bd"/>
</dbReference>
<feature type="signal peptide" evidence="3">
    <location>
        <begin position="1"/>
        <end position="23"/>
    </location>
</feature>
<evidence type="ECO:0000313" key="6">
    <source>
        <dbReference type="Proteomes" id="UP000589626"/>
    </source>
</evidence>
<dbReference type="PANTHER" id="PTHR30483:SF6">
    <property type="entry name" value="PERIPLASMIC BINDING PROTEIN OF ABC TRANSPORTER FOR NATURAL AMINO ACIDS"/>
    <property type="match status" value="1"/>
</dbReference>
<keyword evidence="2 3" id="KW-0732">Signal</keyword>
<feature type="chain" id="PRO_5038950872" evidence="3">
    <location>
        <begin position="24"/>
        <end position="387"/>
    </location>
</feature>
<dbReference type="InterPro" id="IPR028082">
    <property type="entry name" value="Peripla_BP_I"/>
</dbReference>